<protein>
    <submittedName>
        <fullName evidence="1">Uncharacterized protein</fullName>
    </submittedName>
</protein>
<accession>A0A1A8LW72</accession>
<name>A0A1A8LW72_9TELE</name>
<feature type="non-terminal residue" evidence="1">
    <location>
        <position position="143"/>
    </location>
</feature>
<gene>
    <name evidence="1" type="primary">Nfu_g_1_026112</name>
</gene>
<reference evidence="1" key="1">
    <citation type="submission" date="2016-05" db="EMBL/GenBank/DDBJ databases">
        <authorList>
            <person name="Lavstsen T."/>
            <person name="Jespersen J.S."/>
        </authorList>
    </citation>
    <scope>NUCLEOTIDE SEQUENCE</scope>
    <source>
        <tissue evidence="1">Brain</tissue>
    </source>
</reference>
<dbReference type="EMBL" id="HAEF01009295">
    <property type="protein sequence ID" value="SBR48224.1"/>
    <property type="molecule type" value="Transcribed_RNA"/>
</dbReference>
<feature type="non-terminal residue" evidence="1">
    <location>
        <position position="1"/>
    </location>
</feature>
<sequence length="143" mass="16250">IPHQSIPYRPFPPTKLAWNGKDRVAKYFVSIVEPVQETYPNRSSSGPERDPFCCGSRDFWSGRSHSVKGPESSDWGRNYVTTRDNPRVRVFVFGCTPCAKMPARNRFWSDSELQTLLAVVDDGHIQDELDGSARNENVSKRGF</sequence>
<organism evidence="1">
    <name type="scientific">Nothobranchius pienaari</name>
    <dbReference type="NCBI Taxonomy" id="704102"/>
    <lineage>
        <taxon>Eukaryota</taxon>
        <taxon>Metazoa</taxon>
        <taxon>Chordata</taxon>
        <taxon>Craniata</taxon>
        <taxon>Vertebrata</taxon>
        <taxon>Euteleostomi</taxon>
        <taxon>Actinopterygii</taxon>
        <taxon>Neopterygii</taxon>
        <taxon>Teleostei</taxon>
        <taxon>Neoteleostei</taxon>
        <taxon>Acanthomorphata</taxon>
        <taxon>Ovalentaria</taxon>
        <taxon>Atherinomorphae</taxon>
        <taxon>Cyprinodontiformes</taxon>
        <taxon>Nothobranchiidae</taxon>
        <taxon>Nothobranchius</taxon>
    </lineage>
</organism>
<proteinExistence type="predicted"/>
<reference evidence="1" key="2">
    <citation type="submission" date="2016-06" db="EMBL/GenBank/DDBJ databases">
        <title>The genome of a short-lived fish provides insights into sex chromosome evolution and the genetic control of aging.</title>
        <authorList>
            <person name="Reichwald K."/>
            <person name="Felder M."/>
            <person name="Petzold A."/>
            <person name="Koch P."/>
            <person name="Groth M."/>
            <person name="Platzer M."/>
        </authorList>
    </citation>
    <scope>NUCLEOTIDE SEQUENCE</scope>
    <source>
        <tissue evidence="1">Brain</tissue>
    </source>
</reference>
<dbReference type="AlphaFoldDB" id="A0A1A8LW72"/>
<evidence type="ECO:0000313" key="1">
    <source>
        <dbReference type="EMBL" id="SBR48224.1"/>
    </source>
</evidence>